<feature type="non-terminal residue" evidence="2">
    <location>
        <position position="1"/>
    </location>
</feature>
<dbReference type="OrthoDB" id="118710at2759"/>
<feature type="compositionally biased region" description="Basic and acidic residues" evidence="1">
    <location>
        <begin position="84"/>
        <end position="97"/>
    </location>
</feature>
<evidence type="ECO:0000256" key="1">
    <source>
        <dbReference type="SAM" id="MobiDB-lite"/>
    </source>
</evidence>
<name>K0T5T7_THAOC</name>
<feature type="region of interest" description="Disordered" evidence="1">
    <location>
        <begin position="80"/>
        <end position="104"/>
    </location>
</feature>
<reference evidence="2 3" key="1">
    <citation type="journal article" date="2012" name="Genome Biol.">
        <title>Genome and low-iron response of an oceanic diatom adapted to chronic iron limitation.</title>
        <authorList>
            <person name="Lommer M."/>
            <person name="Specht M."/>
            <person name="Roy A.S."/>
            <person name="Kraemer L."/>
            <person name="Andreson R."/>
            <person name="Gutowska M.A."/>
            <person name="Wolf J."/>
            <person name="Bergner S.V."/>
            <person name="Schilhabel M.B."/>
            <person name="Klostermeier U.C."/>
            <person name="Beiko R.G."/>
            <person name="Rosenstiel P."/>
            <person name="Hippler M."/>
            <person name="Laroche J."/>
        </authorList>
    </citation>
    <scope>NUCLEOTIDE SEQUENCE [LARGE SCALE GENOMIC DNA]</scope>
    <source>
        <strain evidence="2 3">CCMP1005</strain>
    </source>
</reference>
<dbReference type="EMBL" id="AGNL01015526">
    <property type="protein sequence ID" value="EJK65737.1"/>
    <property type="molecule type" value="Genomic_DNA"/>
</dbReference>
<gene>
    <name evidence="2" type="ORF">THAOC_13377</name>
</gene>
<sequence length="104" mass="11575">RARISPALTDTTGSMGVLGRYLRENGKEHGYCTDHNLHRNAIRALLFDPKDVPAVAVALRKCRDIATFFNSSTQAVKELKKRQKESSSDKFSGEPKDVLSQQVT</sequence>
<organism evidence="2 3">
    <name type="scientific">Thalassiosira oceanica</name>
    <name type="common">Marine diatom</name>
    <dbReference type="NCBI Taxonomy" id="159749"/>
    <lineage>
        <taxon>Eukaryota</taxon>
        <taxon>Sar</taxon>
        <taxon>Stramenopiles</taxon>
        <taxon>Ochrophyta</taxon>
        <taxon>Bacillariophyta</taxon>
        <taxon>Coscinodiscophyceae</taxon>
        <taxon>Thalassiosirophycidae</taxon>
        <taxon>Thalassiosirales</taxon>
        <taxon>Thalassiosiraceae</taxon>
        <taxon>Thalassiosira</taxon>
    </lineage>
</organism>
<dbReference type="Proteomes" id="UP000266841">
    <property type="component" value="Unassembled WGS sequence"/>
</dbReference>
<accession>K0T5T7</accession>
<protein>
    <submittedName>
        <fullName evidence="2">Uncharacterized protein</fullName>
    </submittedName>
</protein>
<proteinExistence type="predicted"/>
<dbReference type="AlphaFoldDB" id="K0T5T7"/>
<evidence type="ECO:0000313" key="2">
    <source>
        <dbReference type="EMBL" id="EJK65737.1"/>
    </source>
</evidence>
<evidence type="ECO:0000313" key="3">
    <source>
        <dbReference type="Proteomes" id="UP000266841"/>
    </source>
</evidence>
<keyword evidence="3" id="KW-1185">Reference proteome</keyword>
<comment type="caution">
    <text evidence="2">The sequence shown here is derived from an EMBL/GenBank/DDBJ whole genome shotgun (WGS) entry which is preliminary data.</text>
</comment>